<organism evidence="2 3">
    <name type="scientific">Roseateles amylovorans</name>
    <dbReference type="NCBI Taxonomy" id="2978473"/>
    <lineage>
        <taxon>Bacteria</taxon>
        <taxon>Pseudomonadati</taxon>
        <taxon>Pseudomonadota</taxon>
        <taxon>Betaproteobacteria</taxon>
        <taxon>Burkholderiales</taxon>
        <taxon>Sphaerotilaceae</taxon>
        <taxon>Roseateles</taxon>
    </lineage>
</organism>
<dbReference type="Gene3D" id="1.10.260.40">
    <property type="entry name" value="lambda repressor-like DNA-binding domains"/>
    <property type="match status" value="1"/>
</dbReference>
<gene>
    <name evidence="2" type="ORF">N4261_04155</name>
</gene>
<accession>A0ABY6B1P8</accession>
<reference evidence="2" key="1">
    <citation type="submission" date="2022-10" db="EMBL/GenBank/DDBJ databases">
        <title>Characterization and whole genome sequencing of a new Roseateles species, isolated from fresh water.</title>
        <authorList>
            <person name="Guliayeva D.Y."/>
            <person name="Akhremchuk A.E."/>
            <person name="Sikolenko M.A."/>
            <person name="Valentovich L.N."/>
            <person name="Sidarenka A.V."/>
        </authorList>
    </citation>
    <scope>NUCLEOTIDE SEQUENCE</scope>
    <source>
        <strain evidence="2">BIM B-1768</strain>
    </source>
</reference>
<evidence type="ECO:0000313" key="3">
    <source>
        <dbReference type="Proteomes" id="UP001064933"/>
    </source>
</evidence>
<proteinExistence type="predicted"/>
<dbReference type="CDD" id="cd00093">
    <property type="entry name" value="HTH_XRE"/>
    <property type="match status" value="1"/>
</dbReference>
<dbReference type="EMBL" id="CP104562">
    <property type="protein sequence ID" value="UXH79138.1"/>
    <property type="molecule type" value="Genomic_DNA"/>
</dbReference>
<name>A0ABY6B1P8_9BURK</name>
<evidence type="ECO:0000313" key="2">
    <source>
        <dbReference type="EMBL" id="UXH79138.1"/>
    </source>
</evidence>
<evidence type="ECO:0000259" key="1">
    <source>
        <dbReference type="PROSITE" id="PS50943"/>
    </source>
</evidence>
<dbReference type="Proteomes" id="UP001064933">
    <property type="component" value="Chromosome"/>
</dbReference>
<keyword evidence="3" id="KW-1185">Reference proteome</keyword>
<feature type="domain" description="HTH cro/C1-type" evidence="1">
    <location>
        <begin position="15"/>
        <end position="69"/>
    </location>
</feature>
<sequence length="98" mass="10910">MTDTVRFAEDLGLQLRQRREAMGLSKKDLAERAGKVREVIYRLESGEESTISSLMAVLRALGLTMRLERAGLPTMEEIAERFNRDEDADEDTGGGHAA</sequence>
<dbReference type="InterPro" id="IPR001387">
    <property type="entry name" value="Cro/C1-type_HTH"/>
</dbReference>
<dbReference type="InterPro" id="IPR010982">
    <property type="entry name" value="Lambda_DNA-bd_dom_sf"/>
</dbReference>
<dbReference type="SMART" id="SM00530">
    <property type="entry name" value="HTH_XRE"/>
    <property type="match status" value="1"/>
</dbReference>
<dbReference type="RefSeq" id="WP_261758957.1">
    <property type="nucleotide sequence ID" value="NZ_CP104562.2"/>
</dbReference>
<protein>
    <submittedName>
        <fullName evidence="2">Helix-turn-helix domain-containing protein</fullName>
    </submittedName>
</protein>
<dbReference type="Pfam" id="PF01381">
    <property type="entry name" value="HTH_3"/>
    <property type="match status" value="1"/>
</dbReference>
<dbReference type="PROSITE" id="PS50943">
    <property type="entry name" value="HTH_CROC1"/>
    <property type="match status" value="1"/>
</dbReference>
<dbReference type="SUPFAM" id="SSF47413">
    <property type="entry name" value="lambda repressor-like DNA-binding domains"/>
    <property type="match status" value="1"/>
</dbReference>